<dbReference type="RefSeq" id="XP_033678294.1">
    <property type="nucleotide sequence ID" value="XM_033827174.1"/>
</dbReference>
<evidence type="ECO:0000313" key="3">
    <source>
        <dbReference type="EMBL" id="KAF2243290.1"/>
    </source>
</evidence>
<dbReference type="GeneID" id="54580504"/>
<feature type="region of interest" description="Disordered" evidence="1">
    <location>
        <begin position="1"/>
        <end position="37"/>
    </location>
</feature>
<dbReference type="Pfam" id="PF26639">
    <property type="entry name" value="Het-6_barrel"/>
    <property type="match status" value="1"/>
</dbReference>
<sequence>MPRSYSLRSKLSRANKRVHRSQPYNEPAPPSTTDNVQARKAYEYQPLDREAREIRLLKLLPGEFDDPLQLEIFHVPLVEPEPAPDTRLSLGKIRGTLPEGWAVSQTIEGLYIFDRGYVETAQWTHPDPTVEESWYQANAVLDPYPGFEPVYEARKQDLSNLTNATFCTVQALLRRTSVTRISKKEVSYTWGSERATEQATIVSPSCRIDVLYLRPNLHLALRHLRQTSAVRTLWVDALCINQEDIDERNTEVKRMDKIFRLAHRVVVWLGPASPDGSSEKALDVLRNIGDQTEYTRDNYLLRSPTAANDSWDYEVALSYSQQDYRAIRHLLERPWWDRLWICLRRALANLCTRGEVEFGSILPDSLLSQRRGLAVVEESYLVSYLLWCTQEAQYSVDHDRIFALIGLLDPGLVALINIDYSLPVVDVFKNVCQAIIDHYADLSFLSFCERFEEEREHEEMNCPSWIPNWLRCSKERLGPTFASGSSGCDLVACLDGRQLAVFGVLCGMGTLAPAEGDVNPVLQLWEQAVRSPGKYVTGEERDKAFMATLQCGETKDIWPKSAHSSLDECLAFFHSEESRPLVSNCVRGRSFFWSDEGHYGICPPSTRAVFVLLGFDYPIILRPSTRENGVYQVVGSAYVHGLMDTEALLGPLPLGWRIHHLVDWMGDAVQVFTDTQTGTVVYDDPRLGALPDDWEFKKAYDPGTSEMRYFINRSTSAERWEDPRLAPDALRTRGVPVQRIHLV</sequence>
<keyword evidence="4" id="KW-1185">Reference proteome</keyword>
<organism evidence="3 4">
    <name type="scientific">Trematosphaeria pertusa</name>
    <dbReference type="NCBI Taxonomy" id="390896"/>
    <lineage>
        <taxon>Eukaryota</taxon>
        <taxon>Fungi</taxon>
        <taxon>Dikarya</taxon>
        <taxon>Ascomycota</taxon>
        <taxon>Pezizomycotina</taxon>
        <taxon>Dothideomycetes</taxon>
        <taxon>Pleosporomycetidae</taxon>
        <taxon>Pleosporales</taxon>
        <taxon>Massarineae</taxon>
        <taxon>Trematosphaeriaceae</taxon>
        <taxon>Trematosphaeria</taxon>
    </lineage>
</organism>
<dbReference type="InterPro" id="IPR001202">
    <property type="entry name" value="WW_dom"/>
</dbReference>
<dbReference type="InterPro" id="IPR010730">
    <property type="entry name" value="HET"/>
</dbReference>
<gene>
    <name evidence="3" type="ORF">BU26DRAFT_509822</name>
</gene>
<feature type="domain" description="WW" evidence="2">
    <location>
        <begin position="688"/>
        <end position="725"/>
    </location>
</feature>
<evidence type="ECO:0000259" key="2">
    <source>
        <dbReference type="PROSITE" id="PS50020"/>
    </source>
</evidence>
<dbReference type="Pfam" id="PF06985">
    <property type="entry name" value="HET"/>
    <property type="match status" value="1"/>
</dbReference>
<feature type="compositionally biased region" description="Basic residues" evidence="1">
    <location>
        <begin position="10"/>
        <end position="20"/>
    </location>
</feature>
<dbReference type="OrthoDB" id="4850726at2759"/>
<reference evidence="3" key="1">
    <citation type="journal article" date="2020" name="Stud. Mycol.">
        <title>101 Dothideomycetes genomes: a test case for predicting lifestyles and emergence of pathogens.</title>
        <authorList>
            <person name="Haridas S."/>
            <person name="Albert R."/>
            <person name="Binder M."/>
            <person name="Bloem J."/>
            <person name="Labutti K."/>
            <person name="Salamov A."/>
            <person name="Andreopoulos B."/>
            <person name="Baker S."/>
            <person name="Barry K."/>
            <person name="Bills G."/>
            <person name="Bluhm B."/>
            <person name="Cannon C."/>
            <person name="Castanera R."/>
            <person name="Culley D."/>
            <person name="Daum C."/>
            <person name="Ezra D."/>
            <person name="Gonzalez J."/>
            <person name="Henrissat B."/>
            <person name="Kuo A."/>
            <person name="Liang C."/>
            <person name="Lipzen A."/>
            <person name="Lutzoni F."/>
            <person name="Magnuson J."/>
            <person name="Mondo S."/>
            <person name="Nolan M."/>
            <person name="Ohm R."/>
            <person name="Pangilinan J."/>
            <person name="Park H.-J."/>
            <person name="Ramirez L."/>
            <person name="Alfaro M."/>
            <person name="Sun H."/>
            <person name="Tritt A."/>
            <person name="Yoshinaga Y."/>
            <person name="Zwiers L.-H."/>
            <person name="Turgeon B."/>
            <person name="Goodwin S."/>
            <person name="Spatafora J."/>
            <person name="Crous P."/>
            <person name="Grigoriev I."/>
        </authorList>
    </citation>
    <scope>NUCLEOTIDE SEQUENCE</scope>
    <source>
        <strain evidence="3">CBS 122368</strain>
    </source>
</reference>
<evidence type="ECO:0000313" key="4">
    <source>
        <dbReference type="Proteomes" id="UP000800094"/>
    </source>
</evidence>
<proteinExistence type="predicted"/>
<dbReference type="PANTHER" id="PTHR24148:SF64">
    <property type="entry name" value="HETEROKARYON INCOMPATIBILITY DOMAIN-CONTAINING PROTEIN"/>
    <property type="match status" value="1"/>
</dbReference>
<dbReference type="AlphaFoldDB" id="A0A6A6I143"/>
<dbReference type="PANTHER" id="PTHR24148">
    <property type="entry name" value="ANKYRIN REPEAT DOMAIN-CONTAINING PROTEIN 39 HOMOLOG-RELATED"/>
    <property type="match status" value="1"/>
</dbReference>
<accession>A0A6A6I143</accession>
<dbReference type="Proteomes" id="UP000800094">
    <property type="component" value="Unassembled WGS sequence"/>
</dbReference>
<evidence type="ECO:0000256" key="1">
    <source>
        <dbReference type="SAM" id="MobiDB-lite"/>
    </source>
</evidence>
<name>A0A6A6I143_9PLEO</name>
<dbReference type="PROSITE" id="PS50020">
    <property type="entry name" value="WW_DOMAIN_2"/>
    <property type="match status" value="2"/>
</dbReference>
<protein>
    <recommendedName>
        <fullName evidence="2">WW domain-containing protein</fullName>
    </recommendedName>
</protein>
<dbReference type="EMBL" id="ML987205">
    <property type="protein sequence ID" value="KAF2243290.1"/>
    <property type="molecule type" value="Genomic_DNA"/>
</dbReference>
<dbReference type="InterPro" id="IPR052895">
    <property type="entry name" value="HetReg/Transcr_Mod"/>
</dbReference>
<feature type="domain" description="WW" evidence="2">
    <location>
        <begin position="95"/>
        <end position="128"/>
    </location>
</feature>